<dbReference type="AlphaFoldDB" id="F0X7I7"/>
<reference evidence="1 2" key="1">
    <citation type="journal article" date="2011" name="Proc. Natl. Acad. Sci. U.S.A.">
        <title>Genome and transcriptome analyses of the mountain pine beetle-fungal symbiont Grosmannia clavigera, a lodgepole pine pathogen.</title>
        <authorList>
            <person name="DiGuistini S."/>
            <person name="Wang Y."/>
            <person name="Liao N.Y."/>
            <person name="Taylor G."/>
            <person name="Tanguay P."/>
            <person name="Feau N."/>
            <person name="Henrissat B."/>
            <person name="Chan S.K."/>
            <person name="Hesse-Orce U."/>
            <person name="Alamouti S.M."/>
            <person name="Tsui C.K.M."/>
            <person name="Docking R.T."/>
            <person name="Levasseur A."/>
            <person name="Haridas S."/>
            <person name="Robertson G."/>
            <person name="Birol I."/>
            <person name="Holt R.A."/>
            <person name="Marra M.A."/>
            <person name="Hamelin R.C."/>
            <person name="Hirst M."/>
            <person name="Jones S.J.M."/>
            <person name="Bohlmann J."/>
            <person name="Breuil C."/>
        </authorList>
    </citation>
    <scope>NUCLEOTIDE SEQUENCE [LARGE SCALE GENOMIC DNA]</scope>
    <source>
        <strain evidence="2">kw1407 / UAMH 11150</strain>
    </source>
</reference>
<dbReference type="EMBL" id="GL629729">
    <property type="protein sequence ID" value="EFX06624.1"/>
    <property type="molecule type" value="Genomic_DNA"/>
</dbReference>
<keyword evidence="2" id="KW-1185">Reference proteome</keyword>
<gene>
    <name evidence="1" type="ORF">CMQ_6945</name>
</gene>
<dbReference type="STRING" id="655863.F0X7I7"/>
<dbReference type="RefSeq" id="XP_014176106.1">
    <property type="nucleotide sequence ID" value="XM_014320631.1"/>
</dbReference>
<sequence length="394" mass="45386">MSIITKLPCEIVNAVLQHVGSLQNLSSALLTCHHVHTSFQENPHVAADILQRQIAPELLPYAIAVMEGSRLGPRTAPKVQTLLNKLNGELYTESQEAQEFQIRTLASQLATMPFPLLSQMSHTHDVIHSFVMGFSTSAWTHLSSRISPAQSGESVSLSSKEYIRFCRAFYRMELYFRYFPRSDSPDEETSCGASFLRTFPAWENEQIGCVQDFFELQFSKASRDIVAHDVFFGEMSVDYLTPGYMNYSRQTWLYAEDRRVNDTPLEDYSKEKRDALFEPSEPRHDVDRGPFEAWWAANKELPLHSSLMMNHNAGFREQAYVLWDEDRLKRYSLLELFSETAPESELELEDTENEHDVMEKSFDARSEIYQKGGRGYWSNDDEHRISWPEGFSGQ</sequence>
<dbReference type="eggNOG" id="ENOG502RNMZ">
    <property type="taxonomic scope" value="Eukaryota"/>
</dbReference>
<evidence type="ECO:0000313" key="1">
    <source>
        <dbReference type="EMBL" id="EFX06624.1"/>
    </source>
</evidence>
<organism evidence="2">
    <name type="scientific">Grosmannia clavigera (strain kw1407 / UAMH 11150)</name>
    <name type="common">Blue stain fungus</name>
    <name type="synonym">Graphiocladiella clavigera</name>
    <dbReference type="NCBI Taxonomy" id="655863"/>
    <lineage>
        <taxon>Eukaryota</taxon>
        <taxon>Fungi</taxon>
        <taxon>Dikarya</taxon>
        <taxon>Ascomycota</taxon>
        <taxon>Pezizomycotina</taxon>
        <taxon>Sordariomycetes</taxon>
        <taxon>Sordariomycetidae</taxon>
        <taxon>Ophiostomatales</taxon>
        <taxon>Ophiostomataceae</taxon>
        <taxon>Leptographium</taxon>
    </lineage>
</organism>
<proteinExistence type="predicted"/>
<dbReference type="Proteomes" id="UP000007796">
    <property type="component" value="Unassembled WGS sequence"/>
</dbReference>
<dbReference type="OrthoDB" id="5427059at2759"/>
<name>F0X7I7_GROCL</name>
<evidence type="ECO:0008006" key="3">
    <source>
        <dbReference type="Google" id="ProtNLM"/>
    </source>
</evidence>
<dbReference type="GeneID" id="25980434"/>
<dbReference type="InParanoid" id="F0X7I7"/>
<evidence type="ECO:0000313" key="2">
    <source>
        <dbReference type="Proteomes" id="UP000007796"/>
    </source>
</evidence>
<protein>
    <recommendedName>
        <fullName evidence="3">F-box domain-containing protein</fullName>
    </recommendedName>
</protein>
<dbReference type="HOGENOM" id="CLU_047021_1_0_1"/>
<accession>F0X7I7</accession>